<proteinExistence type="predicted"/>
<sequence length="153" mass="18111">MTDIDQLLNIIWQDSPQQVQPIDKEELNKIYEMLTRENVITINNTKNIDFKCLEHSLTNNNSCNSTKINYCLRKLNLKERKKNSQHTSSDVEDTRKNIKNNYKKFTKMNVFEEFKPTILTNEEEPSPRMVETFQLIDLSQDSRKLAANNKIER</sequence>
<gene>
    <name evidence="2" type="ORF">HGUI_02509</name>
</gene>
<dbReference type="VEuPathDB" id="FungiDB:HGUI_02509"/>
<reference evidence="3" key="1">
    <citation type="submission" date="2016-11" db="EMBL/GenBank/DDBJ databases">
        <authorList>
            <person name="Guldener U."/>
        </authorList>
    </citation>
    <scope>NUCLEOTIDE SEQUENCE [LARGE SCALE GENOMIC DNA]</scope>
</reference>
<dbReference type="Proteomes" id="UP000183365">
    <property type="component" value="Unassembled WGS sequence"/>
</dbReference>
<organism evidence="2 3">
    <name type="scientific">Hanseniaspora guilliermondii</name>
    <dbReference type="NCBI Taxonomy" id="56406"/>
    <lineage>
        <taxon>Eukaryota</taxon>
        <taxon>Fungi</taxon>
        <taxon>Dikarya</taxon>
        <taxon>Ascomycota</taxon>
        <taxon>Saccharomycotina</taxon>
        <taxon>Saccharomycetes</taxon>
        <taxon>Saccharomycodales</taxon>
        <taxon>Saccharomycodaceae</taxon>
        <taxon>Hanseniaspora</taxon>
    </lineage>
</organism>
<evidence type="ECO:0000256" key="1">
    <source>
        <dbReference type="SAM" id="MobiDB-lite"/>
    </source>
</evidence>
<name>A0A1L0CN62_9ASCO</name>
<dbReference type="OrthoDB" id="3973100at2759"/>
<evidence type="ECO:0000313" key="3">
    <source>
        <dbReference type="Proteomes" id="UP000183365"/>
    </source>
</evidence>
<protein>
    <submittedName>
        <fullName evidence="2">Uncharacterized protein</fullName>
    </submittedName>
</protein>
<keyword evidence="3" id="KW-1185">Reference proteome</keyword>
<accession>A0A1L0CN62</accession>
<evidence type="ECO:0000313" key="2">
    <source>
        <dbReference type="EMBL" id="SGZ40309.1"/>
    </source>
</evidence>
<feature type="region of interest" description="Disordered" evidence="1">
    <location>
        <begin position="79"/>
        <end position="98"/>
    </location>
</feature>
<dbReference type="EMBL" id="FQNF01000046">
    <property type="protein sequence ID" value="SGZ40309.1"/>
    <property type="molecule type" value="Genomic_DNA"/>
</dbReference>
<dbReference type="AlphaFoldDB" id="A0A1L0CN62"/>